<dbReference type="GO" id="GO:0004022">
    <property type="term" value="F:alcohol dehydrogenase (NAD+) activity"/>
    <property type="evidence" value="ECO:0007669"/>
    <property type="project" value="TreeGrafter"/>
</dbReference>
<dbReference type="AlphaFoldDB" id="A0AAV5PGI5"/>
<dbReference type="PANTHER" id="PTHR11496">
    <property type="entry name" value="ALCOHOL DEHYDROGENASE"/>
    <property type="match status" value="1"/>
</dbReference>
<name>A0AAV5PGI5_LACDE</name>
<evidence type="ECO:0000256" key="2">
    <source>
        <dbReference type="SAM" id="Coils"/>
    </source>
</evidence>
<dbReference type="SUPFAM" id="SSF56796">
    <property type="entry name" value="Dehydroquinate synthase-like"/>
    <property type="match status" value="1"/>
</dbReference>
<gene>
    <name evidence="4" type="ORF">ME0900_13460</name>
</gene>
<comment type="caution">
    <text evidence="4">The sequence shown here is derived from an EMBL/GenBank/DDBJ whole genome shotgun (WGS) entry which is preliminary data.</text>
</comment>
<proteinExistence type="predicted"/>
<feature type="coiled-coil region" evidence="2">
    <location>
        <begin position="86"/>
        <end position="113"/>
    </location>
</feature>
<dbReference type="Pfam" id="PF00465">
    <property type="entry name" value="Fe-ADH"/>
    <property type="match status" value="1"/>
</dbReference>
<dbReference type="Gene3D" id="3.40.50.1970">
    <property type="match status" value="1"/>
</dbReference>
<protein>
    <recommendedName>
        <fullName evidence="3">Alcohol dehydrogenase iron-type/glycerol dehydrogenase GldA domain-containing protein</fullName>
    </recommendedName>
</protein>
<sequence length="128" mass="14708">MVKFHFVDKVYEQLALKDKQVDTAIYSEVLPDPPLSQAIKIAKQMKKFAPDTIIAIGGGSALDVSKIARYIYEYSLDQEDGWLDIYDNVSELIKELQQKFVDIRKRIVKFKHETRTSLVMTRSLKAPS</sequence>
<evidence type="ECO:0000313" key="4">
    <source>
        <dbReference type="EMBL" id="GMB86973.1"/>
    </source>
</evidence>
<keyword evidence="1" id="KW-0560">Oxidoreductase</keyword>
<feature type="domain" description="Alcohol dehydrogenase iron-type/glycerol dehydrogenase GldA" evidence="3">
    <location>
        <begin position="3"/>
        <end position="77"/>
    </location>
</feature>
<organism evidence="4 5">
    <name type="scientific">Lactobacillus delbrueckii subsp. bulgaricus</name>
    <dbReference type="NCBI Taxonomy" id="1585"/>
    <lineage>
        <taxon>Bacteria</taxon>
        <taxon>Bacillati</taxon>
        <taxon>Bacillota</taxon>
        <taxon>Bacilli</taxon>
        <taxon>Lactobacillales</taxon>
        <taxon>Lactobacillaceae</taxon>
        <taxon>Lactobacillus</taxon>
    </lineage>
</organism>
<evidence type="ECO:0000256" key="1">
    <source>
        <dbReference type="ARBA" id="ARBA00023002"/>
    </source>
</evidence>
<keyword evidence="2" id="KW-0175">Coiled coil</keyword>
<accession>A0AAV5PGI5</accession>
<dbReference type="Proteomes" id="UP001165243">
    <property type="component" value="Unassembled WGS sequence"/>
</dbReference>
<dbReference type="PANTHER" id="PTHR11496:SF83">
    <property type="entry name" value="HYDROXYACID-OXOACID TRANSHYDROGENASE, MITOCHONDRIAL"/>
    <property type="match status" value="1"/>
</dbReference>
<dbReference type="InterPro" id="IPR001670">
    <property type="entry name" value="ADH_Fe/GldA"/>
</dbReference>
<reference evidence="4" key="1">
    <citation type="submission" date="2023-04" db="EMBL/GenBank/DDBJ databases">
        <title>Draft genome sequences of Lactobacillus delbrueckii subsp. bulgaricus ME-900 and ME-901 with improved acid tolerance.</title>
        <authorList>
            <person name="Ishida T."/>
            <person name="Yamamoto E."/>
            <person name="Koizumi A."/>
            <person name="Fujiwara S."/>
            <person name="Makino S."/>
            <person name="Kano H."/>
            <person name="Kimura K."/>
        </authorList>
    </citation>
    <scope>NUCLEOTIDE SEQUENCE</scope>
    <source>
        <strain evidence="4">ME-900</strain>
    </source>
</reference>
<dbReference type="InterPro" id="IPR039697">
    <property type="entry name" value="Alcohol_dehydrogenase_Fe"/>
</dbReference>
<evidence type="ECO:0000259" key="3">
    <source>
        <dbReference type="Pfam" id="PF00465"/>
    </source>
</evidence>
<dbReference type="EMBL" id="BSWK01000017">
    <property type="protein sequence ID" value="GMB86973.1"/>
    <property type="molecule type" value="Genomic_DNA"/>
</dbReference>
<evidence type="ECO:0000313" key="5">
    <source>
        <dbReference type="Proteomes" id="UP001165243"/>
    </source>
</evidence>
<dbReference type="GO" id="GO:0046872">
    <property type="term" value="F:metal ion binding"/>
    <property type="evidence" value="ECO:0007669"/>
    <property type="project" value="InterPro"/>
</dbReference>